<comment type="caution">
    <text evidence="2">The sequence shown here is derived from an EMBL/GenBank/DDBJ whole genome shotgun (WGS) entry which is preliminary data.</text>
</comment>
<dbReference type="OrthoDB" id="4857813at2"/>
<proteinExistence type="predicted"/>
<dbReference type="RefSeq" id="WP_155093392.1">
    <property type="nucleotide sequence ID" value="NZ_WMJX01000076.1"/>
</dbReference>
<dbReference type="SUPFAM" id="SSF53474">
    <property type="entry name" value="alpha/beta-Hydrolases"/>
    <property type="match status" value="1"/>
</dbReference>
<dbReference type="EMBL" id="WMJX01000076">
    <property type="protein sequence ID" value="MTG99403.1"/>
    <property type="molecule type" value="Genomic_DNA"/>
</dbReference>
<dbReference type="PANTHER" id="PTHR34853">
    <property type="match status" value="1"/>
</dbReference>
<gene>
    <name evidence="2" type="ORF">GJV76_14955</name>
</gene>
<dbReference type="InterPro" id="IPR029058">
    <property type="entry name" value="AB_hydrolase_fold"/>
</dbReference>
<dbReference type="InterPro" id="IPR005152">
    <property type="entry name" value="Lipase_secreted"/>
</dbReference>
<dbReference type="PROSITE" id="PS51257">
    <property type="entry name" value="PROKAR_LIPOPROTEIN"/>
    <property type="match status" value="1"/>
</dbReference>
<dbReference type="Pfam" id="PF03583">
    <property type="entry name" value="LIP"/>
    <property type="match status" value="1"/>
</dbReference>
<reference evidence="2 3" key="1">
    <citation type="submission" date="2019-11" db="EMBL/GenBank/DDBJ databases">
        <title>Genome of Strain BIT-d1.</title>
        <authorList>
            <person name="Yang Y."/>
        </authorList>
    </citation>
    <scope>NUCLEOTIDE SEQUENCE [LARGE SCALE GENOMIC DNA]</scope>
    <source>
        <strain evidence="2 3">BIT-d1</strain>
    </source>
</reference>
<dbReference type="Proteomes" id="UP000438760">
    <property type="component" value="Unassembled WGS sequence"/>
</dbReference>
<protein>
    <submittedName>
        <fullName evidence="2">Alpha/beta hydrolase</fullName>
    </submittedName>
</protein>
<dbReference type="PANTHER" id="PTHR34853:SF1">
    <property type="entry name" value="LIPASE 5"/>
    <property type="match status" value="1"/>
</dbReference>
<evidence type="ECO:0000256" key="1">
    <source>
        <dbReference type="SAM" id="SignalP"/>
    </source>
</evidence>
<dbReference type="Gene3D" id="3.40.50.1820">
    <property type="entry name" value="alpha/beta hydrolase"/>
    <property type="match status" value="1"/>
</dbReference>
<keyword evidence="1" id="KW-0732">Signal</keyword>
<accession>A0A6I3LM06</accession>
<feature type="signal peptide" evidence="1">
    <location>
        <begin position="1"/>
        <end position="22"/>
    </location>
</feature>
<evidence type="ECO:0000313" key="3">
    <source>
        <dbReference type="Proteomes" id="UP000438760"/>
    </source>
</evidence>
<dbReference type="GO" id="GO:0016042">
    <property type="term" value="P:lipid catabolic process"/>
    <property type="evidence" value="ECO:0007669"/>
    <property type="project" value="InterPro"/>
</dbReference>
<dbReference type="AlphaFoldDB" id="A0A6I3LM06"/>
<organism evidence="2 3">
    <name type="scientific">Myroides albus</name>
    <dbReference type="NCBI Taxonomy" id="2562892"/>
    <lineage>
        <taxon>Bacteria</taxon>
        <taxon>Pseudomonadati</taxon>
        <taxon>Bacteroidota</taxon>
        <taxon>Flavobacteriia</taxon>
        <taxon>Flavobacteriales</taxon>
        <taxon>Flavobacteriaceae</taxon>
        <taxon>Myroides</taxon>
    </lineage>
</organism>
<keyword evidence="3" id="KW-1185">Reference proteome</keyword>
<dbReference type="GO" id="GO:0004806">
    <property type="term" value="F:triacylglycerol lipase activity"/>
    <property type="evidence" value="ECO:0007669"/>
    <property type="project" value="InterPro"/>
</dbReference>
<name>A0A6I3LM06_9FLAO</name>
<keyword evidence="2" id="KW-0378">Hydrolase</keyword>
<evidence type="ECO:0000313" key="2">
    <source>
        <dbReference type="EMBL" id="MTG99403.1"/>
    </source>
</evidence>
<sequence length="314" mass="34035">MKRKNLLIAMFCLTTLSIPLFTACNNDDSNKSIIITDPVIKTYIKEEAYAIDKLDEASQITIMTYTMPNVLSQPTQATALIFYPKTEKPKDGWRVVVWAHGTVGVGDACAPSNNMIGANFKVMAKSLLEEGYIIVAPDYEGLGTKGIHPYLNLKSEALSSIYAIHAIKEQYKDELQGGWMSAGQSQGGQASLGVAEFANDDPFFKGAVAGAPASSLGEIILEVAPKALAQIEQLEIKNNVPLDKRNSVGSYATLLSYAGLAGAGIKAYEQEFDYTNLFEERAKDLALLSEGNNGECLDEIRSAFKDDIINVSSI</sequence>
<feature type="chain" id="PRO_5026155668" evidence="1">
    <location>
        <begin position="23"/>
        <end position="314"/>
    </location>
</feature>